<accession>A0A6G7XID6</accession>
<dbReference type="AlphaFoldDB" id="A0A6G7XID6"/>
<feature type="transmembrane region" description="Helical" evidence="1">
    <location>
        <begin position="34"/>
        <end position="52"/>
    </location>
</feature>
<keyword evidence="1" id="KW-1133">Transmembrane helix</keyword>
<feature type="transmembrane region" description="Helical" evidence="1">
    <location>
        <begin position="9"/>
        <end position="28"/>
    </location>
</feature>
<dbReference type="RefSeq" id="WP_166292476.1">
    <property type="nucleotide sequence ID" value="NZ_CP049863.1"/>
</dbReference>
<sequence>MKPTEFARLGAYLISAATGAALAIIGGLNGDGGLVTAGVGLLGVGSLAGANITRTGSDTEDTV</sequence>
<gene>
    <name evidence="2" type="ORF">G7068_13720</name>
</gene>
<keyword evidence="1" id="KW-0812">Transmembrane</keyword>
<dbReference type="EMBL" id="CP049863">
    <property type="protein sequence ID" value="QIK64137.1"/>
    <property type="molecule type" value="Genomic_DNA"/>
</dbReference>
<dbReference type="Proteomes" id="UP000502677">
    <property type="component" value="Chromosome"/>
</dbReference>
<proteinExistence type="predicted"/>
<protein>
    <submittedName>
        <fullName evidence="2">Uncharacterized protein</fullName>
    </submittedName>
</protein>
<dbReference type="KEGG" id="lvi:G7068_13720"/>
<keyword evidence="1" id="KW-0472">Membrane</keyword>
<reference evidence="2 3" key="1">
    <citation type="submission" date="2020-03" db="EMBL/GenBank/DDBJ databases">
        <title>Leucobacter sp. nov., isolated from beetles.</title>
        <authorList>
            <person name="Hyun D.-W."/>
            <person name="Bae J.-W."/>
        </authorList>
    </citation>
    <scope>NUCLEOTIDE SEQUENCE [LARGE SCALE GENOMIC DNA]</scope>
    <source>
        <strain evidence="2 3">HDW9C</strain>
    </source>
</reference>
<name>A0A6G7XID6_9MICO</name>
<keyword evidence="3" id="KW-1185">Reference proteome</keyword>
<organism evidence="2 3">
    <name type="scientific">Leucobacter viscericola</name>
    <dbReference type="NCBI Taxonomy" id="2714935"/>
    <lineage>
        <taxon>Bacteria</taxon>
        <taxon>Bacillati</taxon>
        <taxon>Actinomycetota</taxon>
        <taxon>Actinomycetes</taxon>
        <taxon>Micrococcales</taxon>
        <taxon>Microbacteriaceae</taxon>
        <taxon>Leucobacter</taxon>
    </lineage>
</organism>
<evidence type="ECO:0000313" key="2">
    <source>
        <dbReference type="EMBL" id="QIK64137.1"/>
    </source>
</evidence>
<evidence type="ECO:0000256" key="1">
    <source>
        <dbReference type="SAM" id="Phobius"/>
    </source>
</evidence>
<evidence type="ECO:0000313" key="3">
    <source>
        <dbReference type="Proteomes" id="UP000502677"/>
    </source>
</evidence>